<dbReference type="AlphaFoldDB" id="A0A6M2EEP9"/>
<organism evidence="3">
    <name type="scientific">Populus davidiana</name>
    <dbReference type="NCBI Taxonomy" id="266767"/>
    <lineage>
        <taxon>Eukaryota</taxon>
        <taxon>Viridiplantae</taxon>
        <taxon>Streptophyta</taxon>
        <taxon>Embryophyta</taxon>
        <taxon>Tracheophyta</taxon>
        <taxon>Spermatophyta</taxon>
        <taxon>Magnoliopsida</taxon>
        <taxon>eudicotyledons</taxon>
        <taxon>Gunneridae</taxon>
        <taxon>Pentapetalae</taxon>
        <taxon>rosids</taxon>
        <taxon>fabids</taxon>
        <taxon>Malpighiales</taxon>
        <taxon>Salicaceae</taxon>
        <taxon>Saliceae</taxon>
        <taxon>Populus</taxon>
    </lineage>
</organism>
<feature type="chain" id="PRO_5026703502" evidence="2">
    <location>
        <begin position="26"/>
        <end position="116"/>
    </location>
</feature>
<reference evidence="3" key="1">
    <citation type="submission" date="2020-03" db="EMBL/GenBank/DDBJ databases">
        <authorList>
            <person name="Zhang R."/>
        </authorList>
    </citation>
    <scope>NUCLEOTIDE SEQUENCE</scope>
</reference>
<sequence>MDMPAFSKFFIDFGFFLFLICRGRGDCEDDGINVGFLGLLLVLVSVFAVCTVSFVSVLWVSSVYAGFFFSSGVLASRTLELGFLLPFIEKIAPQPVLPLQDCYGIHDRDRGQETGS</sequence>
<feature type="signal peptide" evidence="2">
    <location>
        <begin position="1"/>
        <end position="25"/>
    </location>
</feature>
<evidence type="ECO:0000313" key="3">
    <source>
        <dbReference type="EMBL" id="NUU83672.1"/>
    </source>
</evidence>
<keyword evidence="2" id="KW-0732">Signal</keyword>
<proteinExistence type="predicted"/>
<keyword evidence="1" id="KW-0812">Transmembrane</keyword>
<accession>A0A6M2EEP9</accession>
<feature type="transmembrane region" description="Helical" evidence="1">
    <location>
        <begin position="35"/>
        <end position="60"/>
    </location>
</feature>
<evidence type="ECO:0000256" key="2">
    <source>
        <dbReference type="SAM" id="SignalP"/>
    </source>
</evidence>
<protein>
    <submittedName>
        <fullName evidence="3">Uncharacterized protein</fullName>
    </submittedName>
</protein>
<name>A0A6M2EEP9_9ROSI</name>
<keyword evidence="1" id="KW-1133">Transmembrane helix</keyword>
<keyword evidence="1" id="KW-0472">Membrane</keyword>
<dbReference type="EMBL" id="GILB01003339">
    <property type="protein sequence ID" value="NUU83672.1"/>
    <property type="molecule type" value="Transcribed_RNA"/>
</dbReference>
<evidence type="ECO:0000256" key="1">
    <source>
        <dbReference type="SAM" id="Phobius"/>
    </source>
</evidence>